<dbReference type="GO" id="GO:0007155">
    <property type="term" value="P:cell adhesion"/>
    <property type="evidence" value="ECO:0007669"/>
    <property type="project" value="InterPro"/>
</dbReference>
<dbReference type="OrthoDB" id="5918848at2"/>
<dbReference type="PANTHER" id="PTHR30093:SF34">
    <property type="entry name" value="PREPILIN PEPTIDASE-DEPENDENT PROTEIN D"/>
    <property type="match status" value="1"/>
</dbReference>
<dbReference type="AlphaFoldDB" id="A0A1Q2SLC2"/>
<dbReference type="GO" id="GO:0044096">
    <property type="term" value="C:type IV pilus"/>
    <property type="evidence" value="ECO:0007669"/>
    <property type="project" value="TreeGrafter"/>
</dbReference>
<sequence length="160" mass="16024">MMKQQGFTLIELMIAVAIVGVLAAVAIPQYQTYVAKTQVTRAISESSALKTVVEDCLNNGIPDGQCDPAGSPSDILKGSTQGSEVAVQGSGFPQVTIGAKGADSTIIATLSAQDGGHAATAIDGDTVTLTRDGTTGAWKCIYSGAAKYSPASCPGTAAGG</sequence>
<gene>
    <name evidence="5" type="ORF">TAO_0581</name>
</gene>
<accession>A0A1Q2SLC2</accession>
<evidence type="ECO:0000256" key="2">
    <source>
        <dbReference type="ARBA" id="ARBA00022481"/>
    </source>
</evidence>
<dbReference type="Proteomes" id="UP000243679">
    <property type="component" value="Chromosome"/>
</dbReference>
<dbReference type="PROSITE" id="PS00409">
    <property type="entry name" value="PROKAR_NTER_METHYL"/>
    <property type="match status" value="1"/>
</dbReference>
<keyword evidence="4" id="KW-1133">Transmembrane helix</keyword>
<protein>
    <submittedName>
        <fullName evidence="5">Pilin fimbrial protein</fullName>
    </submittedName>
</protein>
<dbReference type="Gene3D" id="3.30.700.10">
    <property type="entry name" value="Glycoprotein, Type 4 Pilin"/>
    <property type="match status" value="1"/>
</dbReference>
<dbReference type="EMBL" id="AP014836">
    <property type="protein sequence ID" value="BAW79951.1"/>
    <property type="molecule type" value="Genomic_DNA"/>
</dbReference>
<dbReference type="SUPFAM" id="SSF54523">
    <property type="entry name" value="Pili subunits"/>
    <property type="match status" value="1"/>
</dbReference>
<feature type="transmembrane region" description="Helical" evidence="4">
    <location>
        <begin position="7"/>
        <end position="27"/>
    </location>
</feature>
<keyword evidence="2" id="KW-0488">Methylation</keyword>
<dbReference type="RefSeq" id="WP_096526547.1">
    <property type="nucleotide sequence ID" value="NZ_AP014836.1"/>
</dbReference>
<dbReference type="GO" id="GO:0043107">
    <property type="term" value="P:type IV pilus-dependent motility"/>
    <property type="evidence" value="ECO:0007669"/>
    <property type="project" value="TreeGrafter"/>
</dbReference>
<name>A0A1Q2SLC2_9GAMM</name>
<organism evidence="5 6">
    <name type="scientific">Candidatus Nitrosoglobus terrae</name>
    <dbReference type="NCBI Taxonomy" id="1630141"/>
    <lineage>
        <taxon>Bacteria</taxon>
        <taxon>Pseudomonadati</taxon>
        <taxon>Pseudomonadota</taxon>
        <taxon>Gammaproteobacteria</taxon>
        <taxon>Chromatiales</taxon>
        <taxon>Chromatiaceae</taxon>
        <taxon>Candidatus Nitrosoglobus</taxon>
    </lineage>
</organism>
<keyword evidence="6" id="KW-1185">Reference proteome</keyword>
<evidence type="ECO:0000256" key="4">
    <source>
        <dbReference type="SAM" id="Phobius"/>
    </source>
</evidence>
<keyword evidence="4" id="KW-0812">Transmembrane</keyword>
<comment type="similarity">
    <text evidence="1 3">Belongs to the N-Me-Phe pilin family.</text>
</comment>
<dbReference type="Pfam" id="PF07963">
    <property type="entry name" value="N_methyl"/>
    <property type="match status" value="1"/>
</dbReference>
<evidence type="ECO:0000313" key="6">
    <source>
        <dbReference type="Proteomes" id="UP000243679"/>
    </source>
</evidence>
<dbReference type="NCBIfam" id="TIGR02532">
    <property type="entry name" value="IV_pilin_GFxxxE"/>
    <property type="match status" value="1"/>
</dbReference>
<dbReference type="InterPro" id="IPR012902">
    <property type="entry name" value="N_methyl_site"/>
</dbReference>
<dbReference type="Pfam" id="PF00114">
    <property type="entry name" value="Pilin"/>
    <property type="match status" value="1"/>
</dbReference>
<evidence type="ECO:0000256" key="1">
    <source>
        <dbReference type="ARBA" id="ARBA00005233"/>
    </source>
</evidence>
<dbReference type="InterPro" id="IPR045584">
    <property type="entry name" value="Pilin-like"/>
</dbReference>
<evidence type="ECO:0000256" key="3">
    <source>
        <dbReference type="RuleBase" id="RU000389"/>
    </source>
</evidence>
<reference evidence="5 6" key="1">
    <citation type="journal article" date="2017" name="ISME J.">
        <title>An acid-tolerant ammonia-oxidizing ?-proteobacterium from soil.</title>
        <authorList>
            <person name="Hayatsu M."/>
            <person name="Tago K."/>
            <person name="Uchiyama I."/>
            <person name="Toyoda A."/>
            <person name="Wang Y."/>
            <person name="Shimomura Y."/>
            <person name="Okubo T."/>
            <person name="Kurisu F."/>
            <person name="Hirono Y."/>
            <person name="Nonaka K."/>
            <person name="Akiyama H."/>
            <person name="Itoh T."/>
            <person name="Takami H."/>
        </authorList>
    </citation>
    <scope>NUCLEOTIDE SEQUENCE [LARGE SCALE GENOMIC DNA]</scope>
    <source>
        <strain evidence="5 6">TAO100</strain>
    </source>
</reference>
<dbReference type="PANTHER" id="PTHR30093">
    <property type="entry name" value="GENERAL SECRETION PATHWAY PROTEIN G"/>
    <property type="match status" value="1"/>
</dbReference>
<evidence type="ECO:0000313" key="5">
    <source>
        <dbReference type="EMBL" id="BAW79951.1"/>
    </source>
</evidence>
<keyword evidence="3" id="KW-0281">Fimbrium</keyword>
<dbReference type="InterPro" id="IPR001082">
    <property type="entry name" value="Pilin"/>
</dbReference>
<proteinExistence type="inferred from homology"/>
<keyword evidence="4" id="KW-0472">Membrane</keyword>
<dbReference type="KEGG" id="ntt:TAO_0581"/>